<dbReference type="Proteomes" id="UP001647509">
    <property type="component" value="Unassembled WGS sequence"/>
</dbReference>
<comment type="caution">
    <text evidence="1">The sequence shown here is derived from an EMBL/GenBank/DDBJ whole genome shotgun (WGS) entry which is preliminary data.</text>
</comment>
<protein>
    <submittedName>
        <fullName evidence="1">Uncharacterized protein</fullName>
    </submittedName>
</protein>
<reference evidence="1" key="1">
    <citation type="submission" date="2021-05" db="EMBL/GenBank/DDBJ databases">
        <title>Draft genomes of bacteria isolated from model marine particles.</title>
        <authorList>
            <person name="Datta M.S."/>
            <person name="Schwartzman J.A."/>
            <person name="Enke T.N."/>
            <person name="Saavedra J."/>
            <person name="Cermak N."/>
            <person name="Cordero O.X."/>
        </authorList>
    </citation>
    <scope>NUCLEOTIDE SEQUENCE</scope>
    <source>
        <strain evidence="1">I2M19</strain>
    </source>
</reference>
<name>A0ACC5U4G7_9FLAO</name>
<accession>A0ACC5U4G7</accession>
<evidence type="ECO:0000313" key="2">
    <source>
        <dbReference type="Proteomes" id="UP001647509"/>
    </source>
</evidence>
<organism evidence="1 2">
    <name type="scientific">Pseudotamlana agarivorans</name>
    <dbReference type="NCBI Taxonomy" id="481183"/>
    <lineage>
        <taxon>Bacteria</taxon>
        <taxon>Pseudomonadati</taxon>
        <taxon>Bacteroidota</taxon>
        <taxon>Flavobacteriia</taxon>
        <taxon>Flavobacteriales</taxon>
        <taxon>Flavobacteriaceae</taxon>
        <taxon>Pseudotamlana</taxon>
    </lineage>
</organism>
<evidence type="ECO:0000313" key="1">
    <source>
        <dbReference type="EMBL" id="MBU2949197.1"/>
    </source>
</evidence>
<sequence length="245" mass="27494">MKKIIALSLTTLCLLASCKDSGKTKSKEEKKTSEKIIQTTNSENQPAENTHKIVVKEKISSGGYVYLNVSEKDETYWMAIPDRNIEIGSTYYYEGGMEMKNFQSKTLNRIFERVIFSEGIREHSNGVKQDKKTPIQKGKTKVVNIEKAPNGIRIADLFENPQAYLNKEVIVKGEVVKVNNGIMQVNFVHLQDGTTGNGQYDITITTNEEFKLGEIVTIKGSVILNKDFGAGYVYDVLIEKAVKIL</sequence>
<keyword evidence="2" id="KW-1185">Reference proteome</keyword>
<dbReference type="EMBL" id="JAHKPD010000003">
    <property type="protein sequence ID" value="MBU2949197.1"/>
    <property type="molecule type" value="Genomic_DNA"/>
</dbReference>
<proteinExistence type="predicted"/>
<gene>
    <name evidence="1" type="ORF">KO493_00595</name>
</gene>